<evidence type="ECO:0000256" key="2">
    <source>
        <dbReference type="ARBA" id="ARBA00023136"/>
    </source>
</evidence>
<feature type="non-terminal residue" evidence="5">
    <location>
        <position position="217"/>
    </location>
</feature>
<evidence type="ECO:0000259" key="4">
    <source>
        <dbReference type="Pfam" id="PF07660"/>
    </source>
</evidence>
<dbReference type="Gene3D" id="2.60.40.1120">
    <property type="entry name" value="Carboxypeptidase-like, regulatory domain"/>
    <property type="match status" value="1"/>
</dbReference>
<dbReference type="Pfam" id="PF07660">
    <property type="entry name" value="STN"/>
    <property type="match status" value="1"/>
</dbReference>
<keyword evidence="2" id="KW-0472">Membrane</keyword>
<proteinExistence type="predicted"/>
<evidence type="ECO:0000256" key="1">
    <source>
        <dbReference type="ARBA" id="ARBA00022448"/>
    </source>
</evidence>
<dbReference type="Gene3D" id="3.55.50.30">
    <property type="match status" value="1"/>
</dbReference>
<dbReference type="SUPFAM" id="SSF49464">
    <property type="entry name" value="Carboxypeptidase regulatory domain-like"/>
    <property type="match status" value="1"/>
</dbReference>
<dbReference type="OrthoDB" id="1112758at2"/>
<sequence>MKKNNLFAHFHQRKWLKILVEMKITILLVLLISFGASASIYSQNQRVSMQFEDATILEVLNEIKTQTGLRFIFNEDKIEGLQAIDLDVGNITVEEVLSEVFEETDLECKFQDDVIMIVERAPEPVIQDQQQQKEIKGTVIDDKGLPLPGVSVVIKGSNTGVSTDFDGNFLLELPDGEITLVFSFIGMEPQEVLVTNQTHLNITLTVSSEQLAEVVVT</sequence>
<gene>
    <name evidence="5" type="ORF">DF185_16340</name>
</gene>
<keyword evidence="6" id="KW-1185">Reference proteome</keyword>
<evidence type="ECO:0000313" key="6">
    <source>
        <dbReference type="Proteomes" id="UP000248079"/>
    </source>
</evidence>
<dbReference type="InterPro" id="IPR011662">
    <property type="entry name" value="Secretin/TonB_short_N"/>
</dbReference>
<keyword evidence="1" id="KW-0813">Transport</keyword>
<dbReference type="Proteomes" id="UP000248079">
    <property type="component" value="Unassembled WGS sequence"/>
</dbReference>
<dbReference type="EMBL" id="QFLI01000008">
    <property type="protein sequence ID" value="PXX97907.1"/>
    <property type="molecule type" value="Genomic_DNA"/>
</dbReference>
<protein>
    <submittedName>
        <fullName evidence="5">SusC/RagA family TonB-linked outer membrane protein</fullName>
    </submittedName>
</protein>
<evidence type="ECO:0000256" key="3">
    <source>
        <dbReference type="ARBA" id="ARBA00023237"/>
    </source>
</evidence>
<organism evidence="5 6">
    <name type="scientific">Marinifilum breve</name>
    <dbReference type="NCBI Taxonomy" id="2184082"/>
    <lineage>
        <taxon>Bacteria</taxon>
        <taxon>Pseudomonadati</taxon>
        <taxon>Bacteroidota</taxon>
        <taxon>Bacteroidia</taxon>
        <taxon>Marinilabiliales</taxon>
        <taxon>Marinifilaceae</taxon>
    </lineage>
</organism>
<dbReference type="Pfam" id="PF13715">
    <property type="entry name" value="CarbopepD_reg_2"/>
    <property type="match status" value="1"/>
</dbReference>
<accession>A0A2V4A7L2</accession>
<keyword evidence="3" id="KW-0998">Cell outer membrane</keyword>
<name>A0A2V4A7L2_9BACT</name>
<reference evidence="5 6" key="1">
    <citation type="submission" date="2018-05" db="EMBL/GenBank/DDBJ databases">
        <title>Marinifilum breve JC075T sp. nov., a marine bacterium isolated from Yongle Blue Hole in the South China Sea.</title>
        <authorList>
            <person name="Fu T."/>
        </authorList>
    </citation>
    <scope>NUCLEOTIDE SEQUENCE [LARGE SCALE GENOMIC DNA]</scope>
    <source>
        <strain evidence="5 6">JC075</strain>
    </source>
</reference>
<comment type="caution">
    <text evidence="5">The sequence shown here is derived from an EMBL/GenBank/DDBJ whole genome shotgun (WGS) entry which is preliminary data.</text>
</comment>
<dbReference type="FunFam" id="2.60.40.1120:FF:000003">
    <property type="entry name" value="Outer membrane protein Omp121"/>
    <property type="match status" value="1"/>
</dbReference>
<evidence type="ECO:0000313" key="5">
    <source>
        <dbReference type="EMBL" id="PXX97907.1"/>
    </source>
</evidence>
<dbReference type="AlphaFoldDB" id="A0A2V4A7L2"/>
<dbReference type="GO" id="GO:0019867">
    <property type="term" value="C:outer membrane"/>
    <property type="evidence" value="ECO:0007669"/>
    <property type="project" value="InterPro"/>
</dbReference>
<feature type="domain" description="Secretin/TonB short N-terminal" evidence="4">
    <location>
        <begin position="70"/>
        <end position="118"/>
    </location>
</feature>
<dbReference type="InterPro" id="IPR008969">
    <property type="entry name" value="CarboxyPept-like_regulatory"/>
</dbReference>